<dbReference type="Gene3D" id="3.30.559.10">
    <property type="entry name" value="Chloramphenicol acetyltransferase-like domain"/>
    <property type="match status" value="2"/>
</dbReference>
<gene>
    <name evidence="4" type="ORF">FH972_014624</name>
</gene>
<evidence type="ECO:0000256" key="1">
    <source>
        <dbReference type="ARBA" id="ARBA00009861"/>
    </source>
</evidence>
<evidence type="ECO:0000256" key="3">
    <source>
        <dbReference type="ARBA" id="ARBA00023315"/>
    </source>
</evidence>
<dbReference type="OrthoDB" id="671439at2759"/>
<evidence type="ECO:0000256" key="2">
    <source>
        <dbReference type="ARBA" id="ARBA00022679"/>
    </source>
</evidence>
<name>A0A5N6RBB2_9ROSI</name>
<dbReference type="Pfam" id="PF02458">
    <property type="entry name" value="Transferase"/>
    <property type="match status" value="1"/>
</dbReference>
<keyword evidence="2" id="KW-0808">Transferase</keyword>
<protein>
    <submittedName>
        <fullName evidence="4">Uncharacterized protein</fullName>
    </submittedName>
</protein>
<dbReference type="InterPro" id="IPR023213">
    <property type="entry name" value="CAT-like_dom_sf"/>
</dbReference>
<dbReference type="AlphaFoldDB" id="A0A5N6RBB2"/>
<dbReference type="Proteomes" id="UP000327013">
    <property type="component" value="Chromosome 6"/>
</dbReference>
<keyword evidence="5" id="KW-1185">Reference proteome</keyword>
<organism evidence="4 5">
    <name type="scientific">Carpinus fangiana</name>
    <dbReference type="NCBI Taxonomy" id="176857"/>
    <lineage>
        <taxon>Eukaryota</taxon>
        <taxon>Viridiplantae</taxon>
        <taxon>Streptophyta</taxon>
        <taxon>Embryophyta</taxon>
        <taxon>Tracheophyta</taxon>
        <taxon>Spermatophyta</taxon>
        <taxon>Magnoliopsida</taxon>
        <taxon>eudicotyledons</taxon>
        <taxon>Gunneridae</taxon>
        <taxon>Pentapetalae</taxon>
        <taxon>rosids</taxon>
        <taxon>fabids</taxon>
        <taxon>Fagales</taxon>
        <taxon>Betulaceae</taxon>
        <taxon>Carpinus</taxon>
    </lineage>
</organism>
<reference evidence="4 5" key="1">
    <citation type="submission" date="2019-06" db="EMBL/GenBank/DDBJ databases">
        <title>A chromosomal-level reference genome of Carpinus fangiana (Coryloideae, Betulaceae).</title>
        <authorList>
            <person name="Yang X."/>
            <person name="Wang Z."/>
            <person name="Zhang L."/>
            <person name="Hao G."/>
            <person name="Liu J."/>
            <person name="Yang Y."/>
        </authorList>
    </citation>
    <scope>NUCLEOTIDE SEQUENCE [LARGE SCALE GENOMIC DNA]</scope>
    <source>
        <strain evidence="4">Cfa_2016G</strain>
        <tissue evidence="4">Leaf</tissue>
    </source>
</reference>
<dbReference type="EMBL" id="CM017326">
    <property type="protein sequence ID" value="KAE8075944.1"/>
    <property type="molecule type" value="Genomic_DNA"/>
</dbReference>
<evidence type="ECO:0000313" key="5">
    <source>
        <dbReference type="Proteomes" id="UP000327013"/>
    </source>
</evidence>
<proteinExistence type="inferred from homology"/>
<accession>A0A5N6RBB2</accession>
<dbReference type="PANTHER" id="PTHR31623:SF110">
    <property type="entry name" value="VINORINE SYNTHASE-LIKE"/>
    <property type="match status" value="1"/>
</dbReference>
<comment type="similarity">
    <text evidence="1">Belongs to the plant acyltransferase family.</text>
</comment>
<evidence type="ECO:0000313" key="4">
    <source>
        <dbReference type="EMBL" id="KAE8075944.1"/>
    </source>
</evidence>
<dbReference type="GO" id="GO:0016746">
    <property type="term" value="F:acyltransferase activity"/>
    <property type="evidence" value="ECO:0007669"/>
    <property type="project" value="UniProtKB-KW"/>
</dbReference>
<keyword evidence="3" id="KW-0012">Acyltransferase</keyword>
<sequence length="457" mass="50395">MQVRIISRETIKPSSPTPSHLKTLKFSLFDQIAPKTYIPTILFYPPNDGLLKLSQISSHLKKSLSEALTLFYPLSGRKKDKFSMECGDQGASYSEALVDYNMSEFLDPPKIDLLNQLLPCQPWVTCQDRASAVFLAIHVNFFNCGGVAIGVCVLHTIADGITVSAFLKTWATIARGADDQLFSPDFTTASAIFPPRDVLPLTPPNRFRLAWNKEEVSVTRRFVFDANAMAALKAKAKGEHLSNPTGYESLAALMWKCLIRASRTMSGFSTRPSYLEHAVDMRRRMGKPLSASSMGNLVTTASAVHGVAADTCVIMRELASKVRQSIEEISGDLLTNLQGDEGFLLISGHGEMLAQAVKKVEPESVGFTNWKNFGFNEINFGWGKPVWVGISGGVNLSYVNYVLFKDVERGNKGTEAWVTLEETKMAVFENDPDLLAFALPNPSVRLSPASNHDHHKN</sequence>
<dbReference type="PANTHER" id="PTHR31623">
    <property type="entry name" value="F21J9.9"/>
    <property type="match status" value="1"/>
</dbReference>